<dbReference type="InterPro" id="IPR050248">
    <property type="entry name" value="Polysacc_deacetylase_ArnD"/>
</dbReference>
<organism evidence="4 5">
    <name type="scientific">Candidatus Allofournierella pullicola</name>
    <dbReference type="NCBI Taxonomy" id="2838596"/>
    <lineage>
        <taxon>Bacteria</taxon>
        <taxon>Bacillati</taxon>
        <taxon>Bacillota</taxon>
        <taxon>Clostridia</taxon>
        <taxon>Eubacteriales</taxon>
        <taxon>Oscillospiraceae</taxon>
        <taxon>Allofournierella</taxon>
    </lineage>
</organism>
<dbReference type="GO" id="GO:0016020">
    <property type="term" value="C:membrane"/>
    <property type="evidence" value="ECO:0007669"/>
    <property type="project" value="TreeGrafter"/>
</dbReference>
<dbReference type="Pfam" id="PF01522">
    <property type="entry name" value="Polysacc_deac_1"/>
    <property type="match status" value="1"/>
</dbReference>
<name>A0A9D1V2A2_9FIRM</name>
<feature type="compositionally biased region" description="Pro residues" evidence="1">
    <location>
        <begin position="50"/>
        <end position="64"/>
    </location>
</feature>
<evidence type="ECO:0000313" key="4">
    <source>
        <dbReference type="EMBL" id="HIX04805.1"/>
    </source>
</evidence>
<reference evidence="4" key="1">
    <citation type="journal article" date="2021" name="PeerJ">
        <title>Extensive microbial diversity within the chicken gut microbiome revealed by metagenomics and culture.</title>
        <authorList>
            <person name="Gilroy R."/>
            <person name="Ravi A."/>
            <person name="Getino M."/>
            <person name="Pursley I."/>
            <person name="Horton D.L."/>
            <person name="Alikhan N.F."/>
            <person name="Baker D."/>
            <person name="Gharbi K."/>
            <person name="Hall N."/>
            <person name="Watson M."/>
            <person name="Adriaenssens E.M."/>
            <person name="Foster-Nyarko E."/>
            <person name="Jarju S."/>
            <person name="Secka A."/>
            <person name="Antonio M."/>
            <person name="Oren A."/>
            <person name="Chaudhuri R.R."/>
            <person name="La Ragione R."/>
            <person name="Hildebrand F."/>
            <person name="Pallen M.J."/>
        </authorList>
    </citation>
    <scope>NUCLEOTIDE SEQUENCE</scope>
    <source>
        <strain evidence="4">2239</strain>
    </source>
</reference>
<reference evidence="4" key="2">
    <citation type="submission" date="2021-04" db="EMBL/GenBank/DDBJ databases">
        <authorList>
            <person name="Gilroy R."/>
        </authorList>
    </citation>
    <scope>NUCLEOTIDE SEQUENCE</scope>
    <source>
        <strain evidence="4">2239</strain>
    </source>
</reference>
<evidence type="ECO:0000256" key="1">
    <source>
        <dbReference type="SAM" id="MobiDB-lite"/>
    </source>
</evidence>
<proteinExistence type="predicted"/>
<dbReference type="PROSITE" id="PS51677">
    <property type="entry name" value="NODB"/>
    <property type="match status" value="1"/>
</dbReference>
<dbReference type="Proteomes" id="UP000824193">
    <property type="component" value="Unassembled WGS sequence"/>
</dbReference>
<dbReference type="InterPro" id="IPR002509">
    <property type="entry name" value="NODB_dom"/>
</dbReference>
<feature type="compositionally biased region" description="Low complexity" evidence="1">
    <location>
        <begin position="34"/>
        <end position="49"/>
    </location>
</feature>
<dbReference type="Gene3D" id="3.20.20.370">
    <property type="entry name" value="Glycoside hydrolase/deacetylase"/>
    <property type="match status" value="1"/>
</dbReference>
<dbReference type="AlphaFoldDB" id="A0A9D1V2A2"/>
<gene>
    <name evidence="4" type="ORF">H9865_01650</name>
</gene>
<dbReference type="GO" id="GO:0005975">
    <property type="term" value="P:carbohydrate metabolic process"/>
    <property type="evidence" value="ECO:0007669"/>
    <property type="project" value="InterPro"/>
</dbReference>
<feature type="chain" id="PRO_5038734533" evidence="2">
    <location>
        <begin position="20"/>
        <end position="307"/>
    </location>
</feature>
<dbReference type="InterPro" id="IPR011330">
    <property type="entry name" value="Glyco_hydro/deAcase_b/a-brl"/>
</dbReference>
<evidence type="ECO:0000259" key="3">
    <source>
        <dbReference type="PROSITE" id="PS51677"/>
    </source>
</evidence>
<evidence type="ECO:0000256" key="2">
    <source>
        <dbReference type="SAM" id="SignalP"/>
    </source>
</evidence>
<keyword evidence="2" id="KW-0732">Signal</keyword>
<feature type="signal peptide" evidence="2">
    <location>
        <begin position="1"/>
        <end position="19"/>
    </location>
</feature>
<protein>
    <submittedName>
        <fullName evidence="4">Polysaccharide deacetylase family protein</fullName>
    </submittedName>
</protein>
<dbReference type="EMBL" id="DXFW01000004">
    <property type="protein sequence ID" value="HIX04805.1"/>
    <property type="molecule type" value="Genomic_DNA"/>
</dbReference>
<feature type="domain" description="NodB homology" evidence="3">
    <location>
        <begin position="126"/>
        <end position="305"/>
    </location>
</feature>
<dbReference type="PANTHER" id="PTHR10587:SF78">
    <property type="entry name" value="PEPTIDOGLYCAN-N-ACETYLMURAMIC ACID DEACETYLASE PDAA"/>
    <property type="match status" value="1"/>
</dbReference>
<evidence type="ECO:0000313" key="5">
    <source>
        <dbReference type="Proteomes" id="UP000824193"/>
    </source>
</evidence>
<comment type="caution">
    <text evidence="4">The sequence shown here is derived from an EMBL/GenBank/DDBJ whole genome shotgun (WGS) entry which is preliminary data.</text>
</comment>
<dbReference type="PANTHER" id="PTHR10587">
    <property type="entry name" value="GLYCOSYL TRANSFERASE-RELATED"/>
    <property type="match status" value="1"/>
</dbReference>
<dbReference type="SUPFAM" id="SSF88713">
    <property type="entry name" value="Glycoside hydrolase/deacetylase"/>
    <property type="match status" value="1"/>
</dbReference>
<sequence>MRRLALLCMFAAVCCIALAVGVFLRPAPAADPVSGSASAPVSSAASAAPAPSPSPTPAPTPSPAPEGVNWPALATPFDLTGLETERLGWGQGKQVNERNQPIGAVTYQEKYGQWGGVFLAPEAETPTIYLTFDFGYETGYSAAILDTLKEKNAPATFFVVGSYAKNNAETVERMLAEGHTVGSHSATHKDMTALSDEEARAEITDFNAQFAQQFGVAPTLFRFPEGVFSQRLLALAANEGMRSVFWSYAYADWDANAQPDKAESLEKALAAAHPNAVYLLHPMATNSAMLGELIDGLRAAGYTLAAL</sequence>
<dbReference type="GO" id="GO:0016810">
    <property type="term" value="F:hydrolase activity, acting on carbon-nitrogen (but not peptide) bonds"/>
    <property type="evidence" value="ECO:0007669"/>
    <property type="project" value="InterPro"/>
</dbReference>
<accession>A0A9D1V2A2</accession>
<feature type="region of interest" description="Disordered" evidence="1">
    <location>
        <begin position="34"/>
        <end position="70"/>
    </location>
</feature>